<dbReference type="KEGG" id="bdi:104584435"/>
<accession>A0A0Q3HFT8</accession>
<dbReference type="Proteomes" id="UP000008810">
    <property type="component" value="Chromosome 4"/>
</dbReference>
<evidence type="ECO:0000313" key="2">
    <source>
        <dbReference type="EMBL" id="KQJ87243.1"/>
    </source>
</evidence>
<reference evidence="2 3" key="1">
    <citation type="journal article" date="2010" name="Nature">
        <title>Genome sequencing and analysis of the model grass Brachypodium distachyon.</title>
        <authorList>
            <consortium name="International Brachypodium Initiative"/>
        </authorList>
    </citation>
    <scope>NUCLEOTIDE SEQUENCE [LARGE SCALE GENOMIC DNA]</scope>
    <source>
        <strain evidence="2">Bd21</strain>
        <strain evidence="3">cv. Bd21</strain>
    </source>
</reference>
<organism evidence="2">
    <name type="scientific">Brachypodium distachyon</name>
    <name type="common">Purple false brome</name>
    <name type="synonym">Trachynia distachya</name>
    <dbReference type="NCBI Taxonomy" id="15368"/>
    <lineage>
        <taxon>Eukaryota</taxon>
        <taxon>Viridiplantae</taxon>
        <taxon>Streptophyta</taxon>
        <taxon>Embryophyta</taxon>
        <taxon>Tracheophyta</taxon>
        <taxon>Spermatophyta</taxon>
        <taxon>Magnoliopsida</taxon>
        <taxon>Liliopsida</taxon>
        <taxon>Poales</taxon>
        <taxon>Poaceae</taxon>
        <taxon>BOP clade</taxon>
        <taxon>Pooideae</taxon>
        <taxon>Stipodae</taxon>
        <taxon>Brachypodieae</taxon>
        <taxon>Brachypodium</taxon>
    </lineage>
</organism>
<evidence type="ECO:0000313" key="3">
    <source>
        <dbReference type="EnsemblPlants" id="KQJ87243"/>
    </source>
</evidence>
<dbReference type="AlphaFoldDB" id="A0A0Q3HFT8"/>
<protein>
    <submittedName>
        <fullName evidence="2 3">Uncharacterized protein</fullName>
    </submittedName>
</protein>
<dbReference type="EnsemblPlants" id="KQJ87243">
    <property type="protein sequence ID" value="KQJ87243"/>
    <property type="gene ID" value="BRADI_4g09982v3"/>
</dbReference>
<reference evidence="3" key="3">
    <citation type="submission" date="2018-08" db="UniProtKB">
        <authorList>
            <consortium name="EnsemblPlants"/>
        </authorList>
    </citation>
    <scope>IDENTIFICATION</scope>
    <source>
        <strain evidence="3">cv. Bd21</strain>
    </source>
</reference>
<sequence length="136" mass="14588">MLQEDLHQPRRRRYILDSVAAAHATGSADLLTANPPPDPSSANFHRRDGKALPGTAVGIISTPRFALQGVLLVPDLGPESVIVSVRQLARRGLAVTFGGEACSVKERGTGVVVGEGRIQEEDGLYHLDFLRIPQIS</sequence>
<keyword evidence="4" id="KW-1185">Reference proteome</keyword>
<dbReference type="EnsemblPlants" id="PNT62957">
    <property type="protein sequence ID" value="PNT62957"/>
    <property type="gene ID" value="BRADI_4g09982v3"/>
</dbReference>
<evidence type="ECO:0000313" key="4">
    <source>
        <dbReference type="Proteomes" id="UP000008810"/>
    </source>
</evidence>
<evidence type="ECO:0000256" key="1">
    <source>
        <dbReference type="SAM" id="MobiDB-lite"/>
    </source>
</evidence>
<name>A0A0Q3HFT8_BRADI</name>
<dbReference type="Gramene" id="PNT62957">
    <property type="protein sequence ID" value="PNT62957"/>
    <property type="gene ID" value="BRADI_4g09982v3"/>
</dbReference>
<dbReference type="GeneID" id="104584435"/>
<dbReference type="EMBL" id="CM000883">
    <property type="protein sequence ID" value="KQJ87243.1"/>
    <property type="molecule type" value="Genomic_DNA"/>
</dbReference>
<reference evidence="2" key="2">
    <citation type="submission" date="2017-06" db="EMBL/GenBank/DDBJ databases">
        <title>WGS assembly of Brachypodium distachyon.</title>
        <authorList>
            <consortium name="The International Brachypodium Initiative"/>
            <person name="Lucas S."/>
            <person name="Harmon-Smith M."/>
            <person name="Lail K."/>
            <person name="Tice H."/>
            <person name="Grimwood J."/>
            <person name="Bruce D."/>
            <person name="Barry K."/>
            <person name="Shu S."/>
            <person name="Lindquist E."/>
            <person name="Wang M."/>
            <person name="Pitluck S."/>
            <person name="Vogel J.P."/>
            <person name="Garvin D.F."/>
            <person name="Mockler T.C."/>
            <person name="Schmutz J."/>
            <person name="Rokhsar D."/>
            <person name="Bevan M.W."/>
        </authorList>
    </citation>
    <scope>NUCLEOTIDE SEQUENCE</scope>
    <source>
        <strain evidence="2">Bd21</strain>
    </source>
</reference>
<dbReference type="EMBL" id="CM000883">
    <property type="protein sequence ID" value="PNT62957.1"/>
    <property type="molecule type" value="Genomic_DNA"/>
</dbReference>
<gene>
    <name evidence="3" type="primary">LOC104584435</name>
    <name evidence="2" type="ORF">BRADI_4g09982v3</name>
</gene>
<dbReference type="OrthoDB" id="674043at2759"/>
<proteinExistence type="predicted"/>
<dbReference type="Gramene" id="KQJ87243">
    <property type="protein sequence ID" value="KQJ87243"/>
    <property type="gene ID" value="BRADI_4g09982v3"/>
</dbReference>
<dbReference type="RefSeq" id="XP_010237398.1">
    <property type="nucleotide sequence ID" value="XM_010239096.3"/>
</dbReference>
<feature type="region of interest" description="Disordered" evidence="1">
    <location>
        <begin position="27"/>
        <end position="48"/>
    </location>
</feature>